<dbReference type="Proteomes" id="UP000308054">
    <property type="component" value="Unassembled WGS sequence"/>
</dbReference>
<dbReference type="InterPro" id="IPR011761">
    <property type="entry name" value="ATP-grasp"/>
</dbReference>
<dbReference type="RefSeq" id="WP_135997007.1">
    <property type="nucleotide sequence ID" value="NZ_CP071057.1"/>
</dbReference>
<dbReference type="Gene3D" id="3.40.630.30">
    <property type="match status" value="1"/>
</dbReference>
<comment type="caution">
    <text evidence="4">The sequence shown here is derived from an EMBL/GenBank/DDBJ whole genome shotgun (WGS) entry which is preliminary data.</text>
</comment>
<evidence type="ECO:0000259" key="3">
    <source>
        <dbReference type="PROSITE" id="PS51186"/>
    </source>
</evidence>
<dbReference type="InterPro" id="IPR016181">
    <property type="entry name" value="Acyl_CoA_acyltransferase"/>
</dbReference>
<feature type="domain" description="ATP-grasp" evidence="2">
    <location>
        <begin position="322"/>
        <end position="567"/>
    </location>
</feature>
<dbReference type="SUPFAM" id="SSF56059">
    <property type="entry name" value="Glutathione synthetase ATP-binding domain-like"/>
    <property type="match status" value="1"/>
</dbReference>
<feature type="domain" description="N-acetyltransferase" evidence="3">
    <location>
        <begin position="103"/>
        <end position="253"/>
    </location>
</feature>
<dbReference type="PANTHER" id="PTHR21621">
    <property type="entry name" value="RIBOSOMAL PROTEIN S6 MODIFICATION PROTEIN"/>
    <property type="match status" value="1"/>
</dbReference>
<dbReference type="Pfam" id="PF00583">
    <property type="entry name" value="Acetyltransf_1"/>
    <property type="match status" value="1"/>
</dbReference>
<dbReference type="InterPro" id="IPR000182">
    <property type="entry name" value="GNAT_dom"/>
</dbReference>
<reference evidence="4 5" key="1">
    <citation type="journal article" date="2017" name="Int. J. Syst. Evol. Microbiol.">
        <title>Marinicauda algicola sp. nov., isolated from a marine red alga Rhodosorus marinus.</title>
        <authorList>
            <person name="Jeong S.E."/>
            <person name="Jeon S.H."/>
            <person name="Chun B.H."/>
            <person name="Kim D.W."/>
            <person name="Jeon C.O."/>
        </authorList>
    </citation>
    <scope>NUCLEOTIDE SEQUENCE [LARGE SCALE GENOMIC DNA]</scope>
    <source>
        <strain evidence="4 5">JCM 31718</strain>
    </source>
</reference>
<organism evidence="4 5">
    <name type="scientific">Marinicauda algicola</name>
    <dbReference type="NCBI Taxonomy" id="2029849"/>
    <lineage>
        <taxon>Bacteria</taxon>
        <taxon>Pseudomonadati</taxon>
        <taxon>Pseudomonadota</taxon>
        <taxon>Alphaproteobacteria</taxon>
        <taxon>Maricaulales</taxon>
        <taxon>Maricaulaceae</taxon>
        <taxon>Marinicauda</taxon>
    </lineage>
</organism>
<dbReference type="CDD" id="cd04301">
    <property type="entry name" value="NAT_SF"/>
    <property type="match status" value="1"/>
</dbReference>
<sequence length="576" mass="64454">MRDQAMKDPVTKGEKRYAERVDTNAVLDCGWGRLIFGQTFTDPQALVDCLREEQPQRRDIAFYIRDPHVVLAAAPQEVFLDPSHTFRLDLATYRSSKSRPRGYFIRRLASEADATAVNRIYETNHMVPVEPDFFWRQRDSRTLNYLVAEDNESGEIIGTVTGVDHERAFADPEKGSSLWCLAVEPTTQHPGVGEALVRRLSELFQARGCAYMDLSVLHDNEGAIALYEKLGFRRVPFFTLKRKNVINEKLFIGSPPEEELNIYARIIVDEARRRGIGVEVLDAEGGYFRLSYGGRSVVCRESLSDLTTAIAMSLCDDKSATRRLMERVGVPVPKQIKADEEDEEALKDFLEACGEVVVKPVRGEQGRGVVVGIDNLEDFKAAIKSARSVSPEVIAEEFSPGEDLRVIVINDQVVAAAMRKPPEIVGDGKKTVKDLIQRLSRRREAATQGESRIPLDEETERIVRAGGHEMDDVLDEGERLRVRKTANLHTGGQLVDVTDDLHEAIAESAIKAARAIDIPVVGVDFMIDAPDRERHVFIEANERPGLANHEPQPTAERFIDLLFPLSIKGDAREGRS</sequence>
<dbReference type="SUPFAM" id="SSF55729">
    <property type="entry name" value="Acyl-CoA N-acyltransferases (Nat)"/>
    <property type="match status" value="1"/>
</dbReference>
<keyword evidence="5" id="KW-1185">Reference proteome</keyword>
<evidence type="ECO:0000256" key="1">
    <source>
        <dbReference type="PROSITE-ProRule" id="PRU00409"/>
    </source>
</evidence>
<dbReference type="InterPro" id="IPR017534">
    <property type="entry name" value="GNAT-acetyltransferase"/>
</dbReference>
<dbReference type="GO" id="GO:0009432">
    <property type="term" value="P:SOS response"/>
    <property type="evidence" value="ECO:0007669"/>
    <property type="project" value="TreeGrafter"/>
</dbReference>
<keyword evidence="1" id="KW-0067">ATP-binding</keyword>
<dbReference type="PROSITE" id="PS50975">
    <property type="entry name" value="ATP_GRASP"/>
    <property type="match status" value="1"/>
</dbReference>
<dbReference type="Gene3D" id="3.30.470.20">
    <property type="entry name" value="ATP-grasp fold, B domain"/>
    <property type="match status" value="2"/>
</dbReference>
<dbReference type="PANTHER" id="PTHR21621:SF0">
    <property type="entry name" value="BETA-CITRYLGLUTAMATE SYNTHASE B-RELATED"/>
    <property type="match status" value="1"/>
</dbReference>
<dbReference type="GO" id="GO:0005524">
    <property type="term" value="F:ATP binding"/>
    <property type="evidence" value="ECO:0007669"/>
    <property type="project" value="UniProtKB-UniRule"/>
</dbReference>
<dbReference type="PROSITE" id="PS51186">
    <property type="entry name" value="GNAT"/>
    <property type="match status" value="1"/>
</dbReference>
<dbReference type="GO" id="GO:0005737">
    <property type="term" value="C:cytoplasm"/>
    <property type="evidence" value="ECO:0007669"/>
    <property type="project" value="TreeGrafter"/>
</dbReference>
<protein>
    <submittedName>
        <fullName evidence="4">N-acetylglutaminylglutamine synthetase</fullName>
    </submittedName>
</protein>
<gene>
    <name evidence="4" type="primary">ngg</name>
    <name evidence="4" type="ORF">E5163_12985</name>
</gene>
<dbReference type="EMBL" id="SRXW01000004">
    <property type="protein sequence ID" value="TGY87996.1"/>
    <property type="molecule type" value="Genomic_DNA"/>
</dbReference>
<dbReference type="Pfam" id="PF08443">
    <property type="entry name" value="RimK"/>
    <property type="match status" value="1"/>
</dbReference>
<name>A0A4S2GY33_9PROT</name>
<keyword evidence="1" id="KW-0547">Nucleotide-binding</keyword>
<dbReference type="GO" id="GO:0018169">
    <property type="term" value="F:ribosomal S6-glutamic acid ligase activity"/>
    <property type="evidence" value="ECO:0007669"/>
    <property type="project" value="TreeGrafter"/>
</dbReference>
<dbReference type="NCBIfam" id="TIGR03103">
    <property type="entry name" value="trio_acet_GNAT"/>
    <property type="match status" value="1"/>
</dbReference>
<evidence type="ECO:0000313" key="4">
    <source>
        <dbReference type="EMBL" id="TGY87996.1"/>
    </source>
</evidence>
<evidence type="ECO:0000313" key="5">
    <source>
        <dbReference type="Proteomes" id="UP000308054"/>
    </source>
</evidence>
<dbReference type="GO" id="GO:0046872">
    <property type="term" value="F:metal ion binding"/>
    <property type="evidence" value="ECO:0007669"/>
    <property type="project" value="InterPro"/>
</dbReference>
<evidence type="ECO:0000259" key="2">
    <source>
        <dbReference type="PROSITE" id="PS50975"/>
    </source>
</evidence>
<dbReference type="GO" id="GO:0016747">
    <property type="term" value="F:acyltransferase activity, transferring groups other than amino-acyl groups"/>
    <property type="evidence" value="ECO:0007669"/>
    <property type="project" value="InterPro"/>
</dbReference>
<accession>A0A4S2GY33</accession>
<dbReference type="AlphaFoldDB" id="A0A4S2GY33"/>
<proteinExistence type="predicted"/>
<dbReference type="InterPro" id="IPR013651">
    <property type="entry name" value="ATP-grasp_RimK-type"/>
</dbReference>
<dbReference type="OrthoDB" id="9803907at2"/>